<gene>
    <name evidence="2" type="ORF">EVA99_01810</name>
</gene>
<dbReference type="EMBL" id="SHBL01000009">
    <property type="protein sequence ID" value="RZO24342.1"/>
    <property type="molecule type" value="Genomic_DNA"/>
</dbReference>
<dbReference type="Proteomes" id="UP000320146">
    <property type="component" value="Unassembled WGS sequence"/>
</dbReference>
<proteinExistence type="predicted"/>
<feature type="domain" description="Beta-lactamase-related" evidence="1">
    <location>
        <begin position="52"/>
        <end position="329"/>
    </location>
</feature>
<dbReference type="AlphaFoldDB" id="A0A520MSZ4"/>
<organism evidence="2 3">
    <name type="scientific">SAR86 cluster bacterium</name>
    <dbReference type="NCBI Taxonomy" id="2030880"/>
    <lineage>
        <taxon>Bacteria</taxon>
        <taxon>Pseudomonadati</taxon>
        <taxon>Pseudomonadota</taxon>
        <taxon>Gammaproteobacteria</taxon>
        <taxon>SAR86 cluster</taxon>
    </lineage>
</organism>
<accession>A0A520MSZ4</accession>
<name>A0A520MSZ4_9GAMM</name>
<evidence type="ECO:0000313" key="3">
    <source>
        <dbReference type="Proteomes" id="UP000320146"/>
    </source>
</evidence>
<dbReference type="PANTHER" id="PTHR43283:SF7">
    <property type="entry name" value="BETA-LACTAMASE-RELATED DOMAIN-CONTAINING PROTEIN"/>
    <property type="match status" value="1"/>
</dbReference>
<keyword evidence="2" id="KW-0378">Hydrolase</keyword>
<dbReference type="InterPro" id="IPR012338">
    <property type="entry name" value="Beta-lactam/transpept-like"/>
</dbReference>
<sequence>MRVLIIFFITLFTLAEDYFPDENWETASVEEVGLAENKVAELFEMTFEDDATMSAVLIKDGYIVHEQYADGFDQNSFGTSWSTAKSYYAALIGISLDRGEIDSLDDPVSKYVESYLTPEKENITIRQILNMTSGLEFPSHEHEMMFLEADHVKYAEKVGVENPPGEVFQYNNVNSMMIGEILKGATGKTAKVLLDERIFSQIGLENYTAWEDSAGNTMTYCCLDMSARDYSKFGLLFNRDGKWKDKQIISKDYVDESLQLYWGATPDMGWSHSDTRGYSLQWWISKFDDDAKIYNTSGKFGQFIFIDKERDVVFTRITKYRPSEGDVQKWGALGYLRFLGSINRALVVSRFLMDLGLIKLDDGSVSTPYTTADGESKEFYENYVKIIDRMADLEKDG</sequence>
<dbReference type="GO" id="GO:0016787">
    <property type="term" value="F:hydrolase activity"/>
    <property type="evidence" value="ECO:0007669"/>
    <property type="project" value="UniProtKB-KW"/>
</dbReference>
<protein>
    <submittedName>
        <fullName evidence="2">Class A beta-lactamase-related serine hydrolase</fullName>
    </submittedName>
</protein>
<dbReference type="Gene3D" id="3.40.710.10">
    <property type="entry name" value="DD-peptidase/beta-lactamase superfamily"/>
    <property type="match status" value="1"/>
</dbReference>
<evidence type="ECO:0000313" key="2">
    <source>
        <dbReference type="EMBL" id="RZO24342.1"/>
    </source>
</evidence>
<dbReference type="SUPFAM" id="SSF56601">
    <property type="entry name" value="beta-lactamase/transpeptidase-like"/>
    <property type="match status" value="1"/>
</dbReference>
<dbReference type="InterPro" id="IPR001466">
    <property type="entry name" value="Beta-lactam-related"/>
</dbReference>
<dbReference type="InterPro" id="IPR050789">
    <property type="entry name" value="Diverse_Enzym_Activities"/>
</dbReference>
<evidence type="ECO:0000259" key="1">
    <source>
        <dbReference type="Pfam" id="PF00144"/>
    </source>
</evidence>
<dbReference type="Pfam" id="PF00144">
    <property type="entry name" value="Beta-lactamase"/>
    <property type="match status" value="1"/>
</dbReference>
<dbReference type="PANTHER" id="PTHR43283">
    <property type="entry name" value="BETA-LACTAMASE-RELATED"/>
    <property type="match status" value="1"/>
</dbReference>
<comment type="caution">
    <text evidence="2">The sequence shown here is derived from an EMBL/GenBank/DDBJ whole genome shotgun (WGS) entry which is preliminary data.</text>
</comment>
<reference evidence="2 3" key="1">
    <citation type="submission" date="2019-02" db="EMBL/GenBank/DDBJ databases">
        <title>Prokaryotic population dynamics and viral predation in marine succession experiment using metagenomics: the confinement effect.</title>
        <authorList>
            <person name="Haro-Moreno J.M."/>
            <person name="Rodriguez-Valera F."/>
            <person name="Lopez-Perez M."/>
        </authorList>
    </citation>
    <scope>NUCLEOTIDE SEQUENCE [LARGE SCALE GENOMIC DNA]</scope>
    <source>
        <strain evidence="2">MED-G166</strain>
    </source>
</reference>